<evidence type="ECO:0000256" key="4">
    <source>
        <dbReference type="ARBA" id="ARBA00022631"/>
    </source>
</evidence>
<feature type="compositionally biased region" description="Low complexity" evidence="7">
    <location>
        <begin position="197"/>
        <end position="209"/>
    </location>
</feature>
<feature type="region of interest" description="Disordered" evidence="7">
    <location>
        <begin position="1"/>
        <end position="137"/>
    </location>
</feature>
<dbReference type="NCBIfam" id="NF010372">
    <property type="entry name" value="PRK13798.1"/>
    <property type="match status" value="1"/>
</dbReference>
<evidence type="ECO:0000256" key="6">
    <source>
        <dbReference type="ARBA" id="ARBA00023239"/>
    </source>
</evidence>
<reference evidence="9 10" key="1">
    <citation type="journal article" date="2014" name="Genome Announc.">
        <title>Draft Genome Sequence of Streptomyces fradiae ATCC 19609, a Strain Highly Sensitive to Antibiotics.</title>
        <authorList>
            <person name="Bekker O.B."/>
            <person name="Klimina K.M."/>
            <person name="Vatlin A.A."/>
            <person name="Zakharevich N.V."/>
            <person name="Kasianov A.S."/>
            <person name="Danilenko V.N."/>
        </authorList>
    </citation>
    <scope>NUCLEOTIDE SEQUENCE [LARGE SCALE GENOMIC DNA]</scope>
    <source>
        <strain evidence="9 10">ATCC 19609</strain>
    </source>
</reference>
<keyword evidence="5" id="KW-0210">Decarboxylase</keyword>
<dbReference type="Proteomes" id="UP000028058">
    <property type="component" value="Unassembled WGS sequence"/>
</dbReference>
<dbReference type="PANTHER" id="PTHR43466">
    <property type="entry name" value="2-OXO-4-HYDROXY-4-CARBOXY-5-UREIDOIMIDAZOLINE DECARBOXYLASE-RELATED"/>
    <property type="match status" value="1"/>
</dbReference>
<dbReference type="Gene3D" id="1.10.3330.10">
    <property type="entry name" value="Oxo-4-hydroxy-4-carboxy-5-ureidoimidazoline decarboxylase"/>
    <property type="match status" value="1"/>
</dbReference>
<feature type="domain" description="Oxo-4-hydroxy-4-carboxy-5-ureidoimidazoline decarboxylase" evidence="8">
    <location>
        <begin position="137"/>
        <end position="194"/>
    </location>
</feature>
<dbReference type="AlphaFoldDB" id="A0A3R7FAY4"/>
<evidence type="ECO:0000256" key="2">
    <source>
        <dbReference type="ARBA" id="ARBA00004754"/>
    </source>
</evidence>
<sequence>MGKGKPPRSPAKVRPRTGFPVRHTRGRPGPGGRLHRRADRPDRRKRRSGRVASAGGTGGAEPPSTPRQNPPPVGEIRASVAWRPSPPATVAPSPHRAARAHRAGARTASSLAPHLTSPGPARGLPEESTVSGLDHFNAQPSDPAAHALLACCGSRRWARRLAGHRPYPDVAALLAAADEASYDLSPADLAEALARESAPGLPGLPLPRARSGEERQPALAGPRDSCCGSGRPDAVPARRPGVLAAHTALRAAHAAYESRFGHAFVICLDGVDQAESLDHVLAGLRTRLGHEPEKERVVAAEELRRLSRGRLARLMA</sequence>
<feature type="compositionally biased region" description="Pro residues" evidence="7">
    <location>
        <begin position="63"/>
        <end position="73"/>
    </location>
</feature>
<dbReference type="SUPFAM" id="SSF158694">
    <property type="entry name" value="UraD-Like"/>
    <property type="match status" value="1"/>
</dbReference>
<keyword evidence="10" id="KW-1185">Reference proteome</keyword>
<keyword evidence="6 9" id="KW-0456">Lyase</keyword>
<feature type="domain" description="Oxo-4-hydroxy-4-carboxy-5-ureidoimidazoline decarboxylase" evidence="8">
    <location>
        <begin position="245"/>
        <end position="312"/>
    </location>
</feature>
<dbReference type="Pfam" id="PF09349">
    <property type="entry name" value="OHCU_decarbox"/>
    <property type="match status" value="2"/>
</dbReference>
<dbReference type="GO" id="GO:0006144">
    <property type="term" value="P:purine nucleobase metabolic process"/>
    <property type="evidence" value="ECO:0007669"/>
    <property type="project" value="UniProtKB-KW"/>
</dbReference>
<evidence type="ECO:0000256" key="1">
    <source>
        <dbReference type="ARBA" id="ARBA00001163"/>
    </source>
</evidence>
<accession>A0A3R7FAY4</accession>
<organism evidence="9 10">
    <name type="scientific">Streptomyces xinghaiensis</name>
    <dbReference type="NCBI Taxonomy" id="1038928"/>
    <lineage>
        <taxon>Bacteria</taxon>
        <taxon>Bacillati</taxon>
        <taxon>Actinomycetota</taxon>
        <taxon>Actinomycetes</taxon>
        <taxon>Kitasatosporales</taxon>
        <taxon>Streptomycetaceae</taxon>
        <taxon>Streptomyces</taxon>
    </lineage>
</organism>
<protein>
    <recommendedName>
        <fullName evidence="3">2-oxo-4-hydroxy-4-carboxy-5-ureidoimidazoline decarboxylase</fullName>
        <ecNumber evidence="3">4.1.1.97</ecNumber>
    </recommendedName>
</protein>
<evidence type="ECO:0000259" key="8">
    <source>
        <dbReference type="Pfam" id="PF09349"/>
    </source>
</evidence>
<gene>
    <name evidence="9" type="ORF">SFRA_019855</name>
</gene>
<feature type="compositionally biased region" description="Basic residues" evidence="7">
    <location>
        <begin position="33"/>
        <end position="49"/>
    </location>
</feature>
<dbReference type="GO" id="GO:0051997">
    <property type="term" value="F:2-oxo-4-hydroxy-4-carboxy-5-ureidoimidazoline decarboxylase activity"/>
    <property type="evidence" value="ECO:0007669"/>
    <property type="project" value="UniProtKB-EC"/>
</dbReference>
<proteinExistence type="predicted"/>
<comment type="catalytic activity">
    <reaction evidence="1">
        <text>5-hydroxy-2-oxo-4-ureido-2,5-dihydro-1H-imidazole-5-carboxylate + H(+) = (S)-allantoin + CO2</text>
        <dbReference type="Rhea" id="RHEA:26301"/>
        <dbReference type="ChEBI" id="CHEBI:15378"/>
        <dbReference type="ChEBI" id="CHEBI:15678"/>
        <dbReference type="ChEBI" id="CHEBI:16526"/>
        <dbReference type="ChEBI" id="CHEBI:58639"/>
        <dbReference type="EC" id="4.1.1.97"/>
    </reaction>
</comment>
<keyword evidence="4" id="KW-0659">Purine metabolism</keyword>
<evidence type="ECO:0000256" key="7">
    <source>
        <dbReference type="SAM" id="MobiDB-lite"/>
    </source>
</evidence>
<dbReference type="OrthoDB" id="4303574at2"/>
<evidence type="ECO:0000313" key="9">
    <source>
        <dbReference type="EMBL" id="RKM94053.1"/>
    </source>
</evidence>
<name>A0A3R7FAY4_9ACTN</name>
<evidence type="ECO:0000256" key="5">
    <source>
        <dbReference type="ARBA" id="ARBA00022793"/>
    </source>
</evidence>
<dbReference type="InterPro" id="IPR036778">
    <property type="entry name" value="OHCU_decarboxylase_sf"/>
</dbReference>
<dbReference type="PANTHER" id="PTHR43466:SF1">
    <property type="entry name" value="2-OXO-4-HYDROXY-4-CARBOXY-5-UREIDOIMIDAZOLINE DECARBOXYLASE-RELATED"/>
    <property type="match status" value="1"/>
</dbReference>
<dbReference type="InterPro" id="IPR018020">
    <property type="entry name" value="OHCU_decarboxylase"/>
</dbReference>
<feature type="region of interest" description="Disordered" evidence="7">
    <location>
        <begin position="196"/>
        <end position="232"/>
    </location>
</feature>
<evidence type="ECO:0000313" key="10">
    <source>
        <dbReference type="Proteomes" id="UP000028058"/>
    </source>
</evidence>
<dbReference type="EMBL" id="JNAD02000009">
    <property type="protein sequence ID" value="RKM94053.1"/>
    <property type="molecule type" value="Genomic_DNA"/>
</dbReference>
<dbReference type="EC" id="4.1.1.97" evidence="3"/>
<comment type="caution">
    <text evidence="9">The sequence shown here is derived from an EMBL/GenBank/DDBJ whole genome shotgun (WGS) entry which is preliminary data.</text>
</comment>
<comment type="pathway">
    <text evidence="2">Purine metabolism; urate degradation; (S)-allantoin from urate: step 3/3.</text>
</comment>
<dbReference type="GO" id="GO:0019628">
    <property type="term" value="P:urate catabolic process"/>
    <property type="evidence" value="ECO:0007669"/>
    <property type="project" value="TreeGrafter"/>
</dbReference>
<evidence type="ECO:0000256" key="3">
    <source>
        <dbReference type="ARBA" id="ARBA00012257"/>
    </source>
</evidence>